<evidence type="ECO:0000313" key="2">
    <source>
        <dbReference type="Proteomes" id="UP000606721"/>
    </source>
</evidence>
<evidence type="ECO:0008006" key="3">
    <source>
        <dbReference type="Google" id="ProtNLM"/>
    </source>
</evidence>
<dbReference type="GeneID" id="78217244"/>
<comment type="caution">
    <text evidence="1">The sequence shown here is derived from an EMBL/GenBank/DDBJ whole genome shotgun (WGS) entry which is preliminary data.</text>
</comment>
<dbReference type="InterPro" id="IPR052159">
    <property type="entry name" value="Competence_DNA_uptake"/>
</dbReference>
<dbReference type="Proteomes" id="UP000606721">
    <property type="component" value="Unassembled WGS sequence"/>
</dbReference>
<evidence type="ECO:0000313" key="1">
    <source>
        <dbReference type="EMBL" id="MBD2278002.1"/>
    </source>
</evidence>
<dbReference type="PANTHER" id="PTHR30619">
    <property type="entry name" value="DNA INTERNALIZATION/COMPETENCE PROTEIN COMEC/REC2"/>
    <property type="match status" value="1"/>
</dbReference>
<reference evidence="1 2" key="1">
    <citation type="journal article" date="2020" name="ISME J.">
        <title>Comparative genomics reveals insights into cyanobacterial evolution and habitat adaptation.</title>
        <authorList>
            <person name="Chen M.Y."/>
            <person name="Teng W.K."/>
            <person name="Zhao L."/>
            <person name="Hu C.X."/>
            <person name="Zhou Y.K."/>
            <person name="Han B.P."/>
            <person name="Song L.R."/>
            <person name="Shu W.S."/>
        </authorList>
    </citation>
    <scope>NUCLEOTIDE SEQUENCE [LARGE SCALE GENOMIC DNA]</scope>
    <source>
        <strain evidence="1 2">FACHB-1040</strain>
    </source>
</reference>
<dbReference type="EMBL" id="JACJQT010000012">
    <property type="protein sequence ID" value="MBD2278002.1"/>
    <property type="molecule type" value="Genomic_DNA"/>
</dbReference>
<name>A0ABR8BWC8_APHFL</name>
<dbReference type="Gene3D" id="3.60.15.10">
    <property type="entry name" value="Ribonuclease Z/Hydroxyacylglutathione hydrolase-like"/>
    <property type="match status" value="1"/>
</dbReference>
<protein>
    <recommendedName>
        <fullName evidence="3">Metallo-beta-lactamase domain-containing protein</fullName>
    </recommendedName>
</protein>
<dbReference type="RefSeq" id="WP_190382589.1">
    <property type="nucleotide sequence ID" value="NZ_JACJQT010000012.1"/>
</dbReference>
<keyword evidence="2" id="KW-1185">Reference proteome</keyword>
<accession>A0ABR8BWC8</accession>
<gene>
    <name evidence="1" type="ORF">H6F99_06640</name>
</gene>
<dbReference type="SUPFAM" id="SSF56281">
    <property type="entry name" value="Metallo-hydrolase/oxidoreductase"/>
    <property type="match status" value="1"/>
</dbReference>
<dbReference type="PANTHER" id="PTHR30619:SF1">
    <property type="entry name" value="RECOMBINATION PROTEIN 2"/>
    <property type="match status" value="1"/>
</dbReference>
<sequence length="347" mass="39027">MTCEIAFLPVGNADCIVICDNSDSAVVVDIGKPRLLQKWLQDKNKKNIKRIYITHAHDDHLPPLVKLVEFLDIWLKQGEVETFCLPHSFYKISFEKLIAYRRTSPKYDRLELALNRLDDWDRLGRIRFIPASRDSNSYTQGNLEIHVLHPRQLFIEKHLANSHTKLNEISLVLRVIYGDFAAILLADIENVGLKECVDICKPDELTSNVVKIPHHGAYPKNGDDLKQLLETINAEIAVLSVGSTNGHGHVVPELFNLLINLQNDDSKRLNKFACTEVTRTCVHSASDISTMKKSGLAKQQLCAGEITILAETSGKWQLKTETDHENVISTLKYPACKGLVDVGTLSK</sequence>
<organism evidence="1 2">
    <name type="scientific">Aphanizomenon flos-aquae FACHB-1040</name>
    <dbReference type="NCBI Taxonomy" id="2692887"/>
    <lineage>
        <taxon>Bacteria</taxon>
        <taxon>Bacillati</taxon>
        <taxon>Cyanobacteriota</taxon>
        <taxon>Cyanophyceae</taxon>
        <taxon>Nostocales</taxon>
        <taxon>Aphanizomenonaceae</taxon>
        <taxon>Aphanizomenon</taxon>
    </lineage>
</organism>
<dbReference type="InterPro" id="IPR036866">
    <property type="entry name" value="RibonucZ/Hydroxyglut_hydro"/>
</dbReference>
<proteinExistence type="predicted"/>